<dbReference type="Proteomes" id="UP000199467">
    <property type="component" value="Unassembled WGS sequence"/>
</dbReference>
<dbReference type="EMBL" id="FMZQ01000003">
    <property type="protein sequence ID" value="SDC47612.1"/>
    <property type="molecule type" value="Genomic_DNA"/>
</dbReference>
<dbReference type="PANTHER" id="PTHR39624">
    <property type="entry name" value="PROTEIN INVOLVED IN RIMO-MEDIATED BETA-METHYLTHIOLATION OF RIBOSOMAL PROTEIN S12 YCAO"/>
    <property type="match status" value="1"/>
</dbReference>
<keyword evidence="2" id="KW-1185">Reference proteome</keyword>
<evidence type="ECO:0000313" key="1">
    <source>
        <dbReference type="EMBL" id="SDC47612.1"/>
    </source>
</evidence>
<protein>
    <submittedName>
        <fullName evidence="1">Putative redox protein</fullName>
    </submittedName>
</protein>
<accession>A0A1G6LWG7</accession>
<gene>
    <name evidence="1" type="ORF">SAMN05216576_103199</name>
</gene>
<dbReference type="Pfam" id="PF02566">
    <property type="entry name" value="OsmC"/>
    <property type="match status" value="1"/>
</dbReference>
<dbReference type="SUPFAM" id="SSF82784">
    <property type="entry name" value="OsmC-like"/>
    <property type="match status" value="1"/>
</dbReference>
<sequence>MIRIHNNKGLQQQIEIGSHQLIGDVSPEQGGDGAGPEPHDLFDAALGTCKAMTLLLYARQRGLPLEGIDVHVERDDSEERQGNYRLIVDLALKGPLDETQRQQLLRVADKCPIHKLMTTTDIQIETRLAGAPA</sequence>
<dbReference type="PANTHER" id="PTHR39624:SF2">
    <property type="entry name" value="OSMC-LIKE PROTEIN"/>
    <property type="match status" value="1"/>
</dbReference>
<reference evidence="2" key="1">
    <citation type="submission" date="2016-10" db="EMBL/GenBank/DDBJ databases">
        <authorList>
            <person name="Varghese N."/>
            <person name="Submissions S."/>
        </authorList>
    </citation>
    <scope>NUCLEOTIDE SEQUENCE [LARGE SCALE GENOMIC DNA]</scope>
    <source>
        <strain evidence="2">DSM 26382</strain>
    </source>
</reference>
<dbReference type="InterPro" id="IPR015946">
    <property type="entry name" value="KH_dom-like_a/b"/>
</dbReference>
<proteinExistence type="predicted"/>
<evidence type="ECO:0000313" key="2">
    <source>
        <dbReference type="Proteomes" id="UP000199467"/>
    </source>
</evidence>
<dbReference type="InterPro" id="IPR036102">
    <property type="entry name" value="OsmC/Ohrsf"/>
</dbReference>
<organism evidence="1 2">
    <name type="scientific">Ectopseudomonas chengduensis</name>
    <dbReference type="NCBI Taxonomy" id="489632"/>
    <lineage>
        <taxon>Bacteria</taxon>
        <taxon>Pseudomonadati</taxon>
        <taxon>Pseudomonadota</taxon>
        <taxon>Gammaproteobacteria</taxon>
        <taxon>Pseudomonadales</taxon>
        <taxon>Pseudomonadaceae</taxon>
        <taxon>Ectopseudomonas</taxon>
    </lineage>
</organism>
<name>A0A1G6LWG7_9GAMM</name>
<dbReference type="InterPro" id="IPR003718">
    <property type="entry name" value="OsmC/Ohr_fam"/>
</dbReference>
<dbReference type="RefSeq" id="WP_017677155.1">
    <property type="nucleotide sequence ID" value="NZ_FMZQ01000003.1"/>
</dbReference>
<dbReference type="Gene3D" id="3.30.300.20">
    <property type="match status" value="1"/>
</dbReference>
<dbReference type="AlphaFoldDB" id="A0A1G6LWG7"/>